<dbReference type="Pfam" id="PF04982">
    <property type="entry name" value="TM_HPP"/>
    <property type="match status" value="1"/>
</dbReference>
<dbReference type="OrthoDB" id="9811720at2"/>
<feature type="transmembrane region" description="Helical" evidence="1">
    <location>
        <begin position="48"/>
        <end position="68"/>
    </location>
</feature>
<dbReference type="InterPro" id="IPR058581">
    <property type="entry name" value="TM_HPP"/>
</dbReference>
<dbReference type="EMBL" id="PTIY01000002">
    <property type="protein sequence ID" value="PPK73047.1"/>
    <property type="molecule type" value="Genomic_DNA"/>
</dbReference>
<feature type="transmembrane region" description="Helical" evidence="1">
    <location>
        <begin position="136"/>
        <end position="156"/>
    </location>
</feature>
<accession>A0A2S6H6F1</accession>
<dbReference type="PANTHER" id="PTHR33741">
    <property type="entry name" value="TRANSMEMBRANE PROTEIN DDB_G0269096-RELATED"/>
    <property type="match status" value="1"/>
</dbReference>
<keyword evidence="1" id="KW-1133">Transmembrane helix</keyword>
<comment type="caution">
    <text evidence="3">The sequence shown here is derived from an EMBL/GenBank/DDBJ whole genome shotgun (WGS) entry which is preliminary data.</text>
</comment>
<evidence type="ECO:0000313" key="3">
    <source>
        <dbReference type="EMBL" id="PPK73047.1"/>
    </source>
</evidence>
<feature type="transmembrane region" description="Helical" evidence="1">
    <location>
        <begin position="74"/>
        <end position="92"/>
    </location>
</feature>
<evidence type="ECO:0000313" key="4">
    <source>
        <dbReference type="Proteomes" id="UP000238071"/>
    </source>
</evidence>
<feature type="domain" description="HPP transmembrane region" evidence="2">
    <location>
        <begin position="15"/>
        <end position="159"/>
    </location>
</feature>
<keyword evidence="4" id="KW-1185">Reference proteome</keyword>
<feature type="transmembrane region" description="Helical" evidence="1">
    <location>
        <begin position="20"/>
        <end position="41"/>
    </location>
</feature>
<dbReference type="InterPro" id="IPR007065">
    <property type="entry name" value="HPP"/>
</dbReference>
<dbReference type="RefSeq" id="WP_104422322.1">
    <property type="nucleotide sequence ID" value="NZ_PTIY01000002.1"/>
</dbReference>
<sequence length="170" mass="18123">MPLKNKNRNGGKVLPPRPSLLHIAWAGLGSSLAIASIAALSQLSGHPWILGSFGASCVLLFGFPDAVFAQPRNLIVGHLLCSLIGLGFLKFVGPDWWSMALAVGTALAAMLVTRTVHPPAGSNPVIIFLTRPDWSFLLFPTLAGAIVLFFLARLIFKLTRTVRQAAAINS</sequence>
<organism evidence="3 4">
    <name type="scientific">Methylobacter tundripaludum</name>
    <dbReference type="NCBI Taxonomy" id="173365"/>
    <lineage>
        <taxon>Bacteria</taxon>
        <taxon>Pseudomonadati</taxon>
        <taxon>Pseudomonadota</taxon>
        <taxon>Gammaproteobacteria</taxon>
        <taxon>Methylococcales</taxon>
        <taxon>Methylococcaceae</taxon>
        <taxon>Methylobacter</taxon>
    </lineage>
</organism>
<keyword evidence="1" id="KW-0812">Transmembrane</keyword>
<proteinExistence type="predicted"/>
<reference evidence="3 4" key="1">
    <citation type="submission" date="2018-02" db="EMBL/GenBank/DDBJ databases">
        <title>Subsurface microbial communities from deep shales in Ohio and West Virginia, USA.</title>
        <authorList>
            <person name="Wrighton K."/>
        </authorList>
    </citation>
    <scope>NUCLEOTIDE SEQUENCE [LARGE SCALE GENOMIC DNA]</scope>
    <source>
        <strain evidence="3 4">OWC-G53F</strain>
    </source>
</reference>
<gene>
    <name evidence="3" type="ORF">B0F88_10226</name>
</gene>
<protein>
    <submittedName>
        <fullName evidence="3">HPP family protein</fullName>
    </submittedName>
</protein>
<dbReference type="PANTHER" id="PTHR33741:SF5">
    <property type="entry name" value="TRANSMEMBRANE PROTEIN DDB_G0269096-RELATED"/>
    <property type="match status" value="1"/>
</dbReference>
<dbReference type="Proteomes" id="UP000238071">
    <property type="component" value="Unassembled WGS sequence"/>
</dbReference>
<keyword evidence="1" id="KW-0472">Membrane</keyword>
<name>A0A2S6H6F1_9GAMM</name>
<evidence type="ECO:0000256" key="1">
    <source>
        <dbReference type="SAM" id="Phobius"/>
    </source>
</evidence>
<dbReference type="AlphaFoldDB" id="A0A2S6H6F1"/>
<evidence type="ECO:0000259" key="2">
    <source>
        <dbReference type="Pfam" id="PF04982"/>
    </source>
</evidence>